<gene>
    <name evidence="2" type="ORF">SAMN05444373_100367</name>
</gene>
<dbReference type="RefSeq" id="WP_149677613.1">
    <property type="nucleotide sequence ID" value="NZ_DAONMB010000012.1"/>
</dbReference>
<evidence type="ECO:0000313" key="2">
    <source>
        <dbReference type="EMBL" id="SHI50177.1"/>
    </source>
</evidence>
<evidence type="ECO:0000313" key="3">
    <source>
        <dbReference type="Proteomes" id="UP000324781"/>
    </source>
</evidence>
<dbReference type="Proteomes" id="UP000324781">
    <property type="component" value="Unassembled WGS sequence"/>
</dbReference>
<keyword evidence="3" id="KW-1185">Reference proteome</keyword>
<protein>
    <recommendedName>
        <fullName evidence="4">CNNM transmembrane domain-containing protein</fullName>
    </recommendedName>
</protein>
<evidence type="ECO:0008006" key="4">
    <source>
        <dbReference type="Google" id="ProtNLM"/>
    </source>
</evidence>
<reference evidence="2 3" key="1">
    <citation type="submission" date="2016-11" db="EMBL/GenBank/DDBJ databases">
        <authorList>
            <person name="Varghese N."/>
            <person name="Submissions S."/>
        </authorList>
    </citation>
    <scope>NUCLEOTIDE SEQUENCE [LARGE SCALE GENOMIC DNA]</scope>
    <source>
        <strain evidence="2 3">DSM 19027</strain>
    </source>
</reference>
<evidence type="ECO:0000256" key="1">
    <source>
        <dbReference type="SAM" id="Phobius"/>
    </source>
</evidence>
<dbReference type="AlphaFoldDB" id="A0A1M6BNG1"/>
<organism evidence="2 3">
    <name type="scientific">Thermoclostridium caenicola</name>
    <dbReference type="NCBI Taxonomy" id="659425"/>
    <lineage>
        <taxon>Bacteria</taxon>
        <taxon>Bacillati</taxon>
        <taxon>Bacillota</taxon>
        <taxon>Clostridia</taxon>
        <taxon>Eubacteriales</taxon>
        <taxon>Oscillospiraceae</taxon>
        <taxon>Thermoclostridium</taxon>
    </lineage>
</organism>
<keyword evidence="1" id="KW-1133">Transmembrane helix</keyword>
<name>A0A1M6BNG1_9FIRM</name>
<feature type="transmembrane region" description="Helical" evidence="1">
    <location>
        <begin position="59"/>
        <end position="85"/>
    </location>
</feature>
<sequence>MKQTDKYKKASRQNIPVKRKTGFEKRHVLWGIFITVFSFGLSLLVLFASTGLLGEAQPAFSFVVVLVIIFTGVVFDVIGIAVTAADETPFHSMASKKIRGARQSLILIRNAPRVSSFCNDVVGDICGVVSGVAGTSIVYRLFAASGDISLIETITGALIAAFTVGGKAFAKNIGMNNSNYIVYWVGRILSCFYFGKRKRG</sequence>
<dbReference type="OrthoDB" id="2111373at2"/>
<feature type="transmembrane region" description="Helical" evidence="1">
    <location>
        <begin position="28"/>
        <end position="53"/>
    </location>
</feature>
<proteinExistence type="predicted"/>
<keyword evidence="1" id="KW-0812">Transmembrane</keyword>
<keyword evidence="1" id="KW-0472">Membrane</keyword>
<accession>A0A1M6BNG1</accession>
<dbReference type="EMBL" id="FQZP01000003">
    <property type="protein sequence ID" value="SHI50177.1"/>
    <property type="molecule type" value="Genomic_DNA"/>
</dbReference>